<dbReference type="STRING" id="714943.Mucpa_6809"/>
<proteinExistence type="predicted"/>
<evidence type="ECO:0000313" key="2">
    <source>
        <dbReference type="Proteomes" id="UP000002774"/>
    </source>
</evidence>
<dbReference type="Proteomes" id="UP000002774">
    <property type="component" value="Chromosome"/>
</dbReference>
<dbReference type="GO" id="GO:0008168">
    <property type="term" value="F:methyltransferase activity"/>
    <property type="evidence" value="ECO:0007669"/>
    <property type="project" value="UniProtKB-KW"/>
</dbReference>
<dbReference type="eggNOG" id="COG4122">
    <property type="taxonomic scope" value="Bacteria"/>
</dbReference>
<reference evidence="1" key="1">
    <citation type="submission" date="2011-09" db="EMBL/GenBank/DDBJ databases">
        <title>The permanent draft genome of Mucilaginibacter paludis DSM 18603.</title>
        <authorList>
            <consortium name="US DOE Joint Genome Institute (JGI-PGF)"/>
            <person name="Lucas S."/>
            <person name="Han J."/>
            <person name="Lapidus A."/>
            <person name="Bruce D."/>
            <person name="Goodwin L."/>
            <person name="Pitluck S."/>
            <person name="Peters L."/>
            <person name="Kyrpides N."/>
            <person name="Mavromatis K."/>
            <person name="Ivanova N."/>
            <person name="Mikhailova N."/>
            <person name="Held B."/>
            <person name="Detter J.C."/>
            <person name="Tapia R."/>
            <person name="Han C."/>
            <person name="Land M."/>
            <person name="Hauser L."/>
            <person name="Markowitz V."/>
            <person name="Cheng J.-F."/>
            <person name="Hugenholtz P."/>
            <person name="Woyke T."/>
            <person name="Wu D."/>
            <person name="Tindall B."/>
            <person name="Brambilla E."/>
            <person name="Klenk H.-P."/>
            <person name="Eisen J.A."/>
        </authorList>
    </citation>
    <scope>NUCLEOTIDE SEQUENCE [LARGE SCALE GENOMIC DNA]</scope>
    <source>
        <strain evidence="1">DSM 18603</strain>
    </source>
</reference>
<organism evidence="1 2">
    <name type="scientific">Mucilaginibacter paludis DSM 18603</name>
    <dbReference type="NCBI Taxonomy" id="714943"/>
    <lineage>
        <taxon>Bacteria</taxon>
        <taxon>Pseudomonadati</taxon>
        <taxon>Bacteroidota</taxon>
        <taxon>Sphingobacteriia</taxon>
        <taxon>Sphingobacteriales</taxon>
        <taxon>Sphingobacteriaceae</taxon>
        <taxon>Mucilaginibacter</taxon>
    </lineage>
</organism>
<dbReference type="HOGENOM" id="CLU_083598_1_0_10"/>
<dbReference type="SUPFAM" id="SSF53335">
    <property type="entry name" value="S-adenosyl-L-methionine-dependent methyltransferases"/>
    <property type="match status" value="1"/>
</dbReference>
<dbReference type="GO" id="GO:0032259">
    <property type="term" value="P:methylation"/>
    <property type="evidence" value="ECO:0007669"/>
    <property type="project" value="UniProtKB-KW"/>
</dbReference>
<gene>
    <name evidence="1" type="ORF">Mucpa_6809</name>
</gene>
<evidence type="ECO:0000313" key="1">
    <source>
        <dbReference type="EMBL" id="EHQ30858.1"/>
    </source>
</evidence>
<dbReference type="EMBL" id="CM001403">
    <property type="protein sequence ID" value="EHQ30858.1"/>
    <property type="molecule type" value="Genomic_DNA"/>
</dbReference>
<dbReference type="AlphaFoldDB" id="H1Y1I4"/>
<dbReference type="RefSeq" id="WP_008512884.1">
    <property type="nucleotide sequence ID" value="NZ_CM001403.1"/>
</dbReference>
<sequence>MTISFIKDYLKHRITAKNRHGLHSPFVYRLLDEVIYDFRATPVYDEIEDKKSRLLPNSRRRGNTRKVDQLLYRLARHFQPHNVVEIGTGMGISKRYLSKAAPSAQLISLEHDGSLRHATAKLGTVDFAFINYYSPADLFNCFELLLPKMGPDSLLVICNIYGSPLAKQNWQHVKQHYSVTATVDLFWLQLVFFREGMAKEHFKLKF</sequence>
<dbReference type="OrthoDB" id="5464618at2"/>
<keyword evidence="2" id="KW-1185">Reference proteome</keyword>
<accession>H1Y1I4</accession>
<dbReference type="InterPro" id="IPR029063">
    <property type="entry name" value="SAM-dependent_MTases_sf"/>
</dbReference>
<name>H1Y1I4_9SPHI</name>
<dbReference type="Gene3D" id="3.40.50.150">
    <property type="entry name" value="Vaccinia Virus protein VP39"/>
    <property type="match status" value="1"/>
</dbReference>
<protein>
    <submittedName>
        <fullName evidence="1">O-methyltransferase</fullName>
    </submittedName>
</protein>